<dbReference type="HOGENOM" id="CLU_527616_0_0_10"/>
<protein>
    <submittedName>
        <fullName evidence="4">Response regulator receiver protein</fullName>
    </submittedName>
</protein>
<evidence type="ECO:0000256" key="2">
    <source>
        <dbReference type="PROSITE-ProRule" id="PRU00169"/>
    </source>
</evidence>
<dbReference type="KEGG" id="lby:Lbys_0069"/>
<dbReference type="AlphaFoldDB" id="E4RS49"/>
<feature type="domain" description="Response regulatory" evidence="3">
    <location>
        <begin position="5"/>
        <end position="119"/>
    </location>
</feature>
<dbReference type="InterPro" id="IPR001789">
    <property type="entry name" value="Sig_transdc_resp-reg_receiver"/>
</dbReference>
<name>E4RS49_LEAB4</name>
<dbReference type="EMBL" id="CP002305">
    <property type="protein sequence ID" value="ADQ15865.1"/>
    <property type="molecule type" value="Genomic_DNA"/>
</dbReference>
<reference key="1">
    <citation type="submission" date="2010-11" db="EMBL/GenBank/DDBJ databases">
        <title>The complete genome of Leadbetterella byssophila DSM 17132.</title>
        <authorList>
            <consortium name="US DOE Joint Genome Institute (JGI-PGF)"/>
            <person name="Lucas S."/>
            <person name="Copeland A."/>
            <person name="Lapidus A."/>
            <person name="Glavina del Rio T."/>
            <person name="Dalin E."/>
            <person name="Tice H."/>
            <person name="Bruce D."/>
            <person name="Goodwin L."/>
            <person name="Pitluck S."/>
            <person name="Kyrpides N."/>
            <person name="Mavromatis K."/>
            <person name="Ivanova N."/>
            <person name="Teshima H."/>
            <person name="Brettin T."/>
            <person name="Detter J.C."/>
            <person name="Han C."/>
            <person name="Tapia R."/>
            <person name="Land M."/>
            <person name="Hauser L."/>
            <person name="Markowitz V."/>
            <person name="Cheng J.-F."/>
            <person name="Hugenholtz P."/>
            <person name="Woyke T."/>
            <person name="Wu D."/>
            <person name="Tindall B."/>
            <person name="Pomrenke H.G."/>
            <person name="Brambilla E."/>
            <person name="Klenk H.-P."/>
            <person name="Eisen J.A."/>
        </authorList>
    </citation>
    <scope>NUCLEOTIDE SEQUENCE [LARGE SCALE GENOMIC DNA]</scope>
    <source>
        <strain>DSM 17132</strain>
    </source>
</reference>
<dbReference type="SMART" id="SM00448">
    <property type="entry name" value="REC"/>
    <property type="match status" value="1"/>
</dbReference>
<keyword evidence="1 2" id="KW-0597">Phosphoprotein</keyword>
<dbReference type="STRING" id="649349.Lbys_0069"/>
<dbReference type="Gene3D" id="3.40.720.10">
    <property type="entry name" value="Alkaline Phosphatase, subunit A"/>
    <property type="match status" value="1"/>
</dbReference>
<proteinExistence type="predicted"/>
<organism evidence="4 5">
    <name type="scientific">Leadbetterella byssophila (strain DSM 17132 / JCM 16389 / KACC 11308 / NBRC 106382 / 4M15)</name>
    <dbReference type="NCBI Taxonomy" id="649349"/>
    <lineage>
        <taxon>Bacteria</taxon>
        <taxon>Pseudomonadati</taxon>
        <taxon>Bacteroidota</taxon>
        <taxon>Cytophagia</taxon>
        <taxon>Cytophagales</taxon>
        <taxon>Leadbetterellaceae</taxon>
        <taxon>Leadbetterella</taxon>
    </lineage>
</organism>
<dbReference type="SUPFAM" id="SSF52172">
    <property type="entry name" value="CheY-like"/>
    <property type="match status" value="1"/>
</dbReference>
<evidence type="ECO:0000256" key="1">
    <source>
        <dbReference type="ARBA" id="ARBA00022553"/>
    </source>
</evidence>
<dbReference type="InterPro" id="IPR050595">
    <property type="entry name" value="Bact_response_regulator"/>
</dbReference>
<dbReference type="eggNOG" id="COG2204">
    <property type="taxonomic scope" value="Bacteria"/>
</dbReference>
<reference evidence="4 5" key="2">
    <citation type="journal article" date="2011" name="Stand. Genomic Sci.">
        <title>Complete genome sequence of Leadbetterella byssophila type strain (4M15).</title>
        <authorList>
            <person name="Abt B."/>
            <person name="Teshima H."/>
            <person name="Lucas S."/>
            <person name="Lapidus A."/>
            <person name="Del Rio T.G."/>
            <person name="Nolan M."/>
            <person name="Tice H."/>
            <person name="Cheng J.F."/>
            <person name="Pitluck S."/>
            <person name="Liolios K."/>
            <person name="Pagani I."/>
            <person name="Ivanova N."/>
            <person name="Mavromatis K."/>
            <person name="Pati A."/>
            <person name="Tapia R."/>
            <person name="Han C."/>
            <person name="Goodwin L."/>
            <person name="Chen A."/>
            <person name="Palaniappan K."/>
            <person name="Land M."/>
            <person name="Hauser L."/>
            <person name="Chang Y.J."/>
            <person name="Jeffries C.D."/>
            <person name="Rohde M."/>
            <person name="Goker M."/>
            <person name="Tindall B.J."/>
            <person name="Detter J.C."/>
            <person name="Woyke T."/>
            <person name="Bristow J."/>
            <person name="Eisen J.A."/>
            <person name="Markowitz V."/>
            <person name="Hugenholtz P."/>
            <person name="Klenk H.P."/>
            <person name="Kyrpides N.C."/>
        </authorList>
    </citation>
    <scope>NUCLEOTIDE SEQUENCE [LARGE SCALE GENOMIC DNA]</scope>
    <source>
        <strain evidence="5">DSM 17132 / JCM 16389 / KACC 11308 / NBRC 106382 / 4M15</strain>
    </source>
</reference>
<evidence type="ECO:0000259" key="3">
    <source>
        <dbReference type="PROSITE" id="PS50110"/>
    </source>
</evidence>
<dbReference type="OrthoDB" id="9813025at2"/>
<dbReference type="GO" id="GO:0000160">
    <property type="term" value="P:phosphorelay signal transduction system"/>
    <property type="evidence" value="ECO:0007669"/>
    <property type="project" value="InterPro"/>
</dbReference>
<gene>
    <name evidence="4" type="ordered locus">Lbys_0069</name>
</gene>
<dbReference type="Pfam" id="PF08665">
    <property type="entry name" value="PglZ"/>
    <property type="match status" value="1"/>
</dbReference>
<dbReference type="Proteomes" id="UP000007435">
    <property type="component" value="Chromosome"/>
</dbReference>
<dbReference type="InterPro" id="IPR017850">
    <property type="entry name" value="Alkaline_phosphatase_core_sf"/>
</dbReference>
<dbReference type="PANTHER" id="PTHR44591:SF3">
    <property type="entry name" value="RESPONSE REGULATORY DOMAIN-CONTAINING PROTEIN"/>
    <property type="match status" value="1"/>
</dbReference>
<dbReference type="InterPro" id="IPR011006">
    <property type="entry name" value="CheY-like_superfamily"/>
</dbReference>
<sequence length="521" mass="60637">MQRSTILWADDEIELLKPYIVFLESKGYDVTPVPSGADALDRVEKENFDLIFLDEMMAGMTGLDTLNEIKKIKPNIPVVMITKSEEERIMEEAIGSKIADYLIKPINPNQILLSAKKLLENKRLVAEKTNSSYMQDFRQLAMQYNEELDFQEWADIYRKLVFWELEIDGSTDKSMEEVFQMQKSEANTRFAEFIEDNYEDWMTSPNVKKPVLSHTLLKNKVFPHLREGDPLFFVLIDNFRFDQWKILEEIISDFFVAEDEDAYYSILPTATGYARNAIFSGLTPYDMAKQHPDLWVNDEGDNEEGLNKNEEEFLRRHLKKANINHTFGFYKILNNTQAKNLVDGFNNLLKDDLVVVVFNFIDMLSHARTDMAVIKELAPDEAAYRSITRSWIQHSPLLDFLKLIAAKNGRLIITTDHGMVKVKNPKRIVGDRNVNTNLRYKQGKNLNLDDKGDFVIEVRKPENYKLPSPNLSTSYYFTTNDYFFAYPNNYNYYVSHYRDTFQHGGVSLEEMIIPVVKLKTK</sequence>
<evidence type="ECO:0000313" key="4">
    <source>
        <dbReference type="EMBL" id="ADQ15865.1"/>
    </source>
</evidence>
<dbReference type="Pfam" id="PF00072">
    <property type="entry name" value="Response_reg"/>
    <property type="match status" value="1"/>
</dbReference>
<dbReference type="CDD" id="cd00156">
    <property type="entry name" value="REC"/>
    <property type="match status" value="1"/>
</dbReference>
<evidence type="ECO:0000313" key="5">
    <source>
        <dbReference type="Proteomes" id="UP000007435"/>
    </source>
</evidence>
<dbReference type="SUPFAM" id="SSF53649">
    <property type="entry name" value="Alkaline phosphatase-like"/>
    <property type="match status" value="1"/>
</dbReference>
<dbReference type="PANTHER" id="PTHR44591">
    <property type="entry name" value="STRESS RESPONSE REGULATOR PROTEIN 1"/>
    <property type="match status" value="1"/>
</dbReference>
<dbReference type="Gene3D" id="3.40.50.2300">
    <property type="match status" value="1"/>
</dbReference>
<dbReference type="PROSITE" id="PS50110">
    <property type="entry name" value="RESPONSE_REGULATORY"/>
    <property type="match status" value="1"/>
</dbReference>
<dbReference type="RefSeq" id="WP_013406923.1">
    <property type="nucleotide sequence ID" value="NC_014655.1"/>
</dbReference>
<accession>E4RS49</accession>
<feature type="modified residue" description="4-aspartylphosphate" evidence="2">
    <location>
        <position position="54"/>
    </location>
</feature>
<keyword evidence="5" id="KW-1185">Reference proteome</keyword>